<gene>
    <name evidence="3" type="ORF">GALL_426250</name>
</gene>
<dbReference type="Gene3D" id="3.60.130.10">
    <property type="entry name" value="Clavaminate synthase-like"/>
    <property type="match status" value="1"/>
</dbReference>
<comment type="caution">
    <text evidence="3">The sequence shown here is derived from an EMBL/GenBank/DDBJ whole genome shotgun (WGS) entry which is preliminary data.</text>
</comment>
<dbReference type="EMBL" id="MLJW01002082">
    <property type="protein sequence ID" value="OIQ75704.1"/>
    <property type="molecule type" value="Genomic_DNA"/>
</dbReference>
<reference evidence="3" key="1">
    <citation type="submission" date="2016-10" db="EMBL/GenBank/DDBJ databases">
        <title>Sequence of Gallionella enrichment culture.</title>
        <authorList>
            <person name="Poehlein A."/>
            <person name="Muehling M."/>
            <person name="Daniel R."/>
        </authorList>
    </citation>
    <scope>NUCLEOTIDE SEQUENCE</scope>
</reference>
<dbReference type="SUPFAM" id="SSF51197">
    <property type="entry name" value="Clavaminate synthase-like"/>
    <property type="match status" value="1"/>
</dbReference>
<protein>
    <submittedName>
        <fullName evidence="3">Taurine catabolism dioxygenase TauD, TfdA family</fullName>
    </submittedName>
</protein>
<dbReference type="GO" id="GO:0051213">
    <property type="term" value="F:dioxygenase activity"/>
    <property type="evidence" value="ECO:0007669"/>
    <property type="project" value="UniProtKB-KW"/>
</dbReference>
<name>A0A1J5PXT1_9ZZZZ</name>
<keyword evidence="1" id="KW-0560">Oxidoreductase</keyword>
<evidence type="ECO:0000259" key="2">
    <source>
        <dbReference type="Pfam" id="PF02668"/>
    </source>
</evidence>
<dbReference type="AlphaFoldDB" id="A0A1J5PXT1"/>
<dbReference type="InterPro" id="IPR003819">
    <property type="entry name" value="TauD/TfdA-like"/>
</dbReference>
<organism evidence="3">
    <name type="scientific">mine drainage metagenome</name>
    <dbReference type="NCBI Taxonomy" id="410659"/>
    <lineage>
        <taxon>unclassified sequences</taxon>
        <taxon>metagenomes</taxon>
        <taxon>ecological metagenomes</taxon>
    </lineage>
</organism>
<evidence type="ECO:0000256" key="1">
    <source>
        <dbReference type="ARBA" id="ARBA00023002"/>
    </source>
</evidence>
<evidence type="ECO:0000313" key="3">
    <source>
        <dbReference type="EMBL" id="OIQ75704.1"/>
    </source>
</evidence>
<sequence>MYFSGLSWLCDISVKLRTVRECESSHPKSDSDMTGLPSFTSAAVEAFEAAAHDEDVCLEHPLPVGKMVFVDNRSVLQARRNFVDHSDDDPSHNRMLWRLWCS</sequence>
<feature type="domain" description="TauD/TfdA-like" evidence="2">
    <location>
        <begin position="25"/>
        <end position="100"/>
    </location>
</feature>
<dbReference type="InterPro" id="IPR042098">
    <property type="entry name" value="TauD-like_sf"/>
</dbReference>
<keyword evidence="3" id="KW-0223">Dioxygenase</keyword>
<dbReference type="Pfam" id="PF02668">
    <property type="entry name" value="TauD"/>
    <property type="match status" value="1"/>
</dbReference>
<accession>A0A1J5PXT1</accession>
<proteinExistence type="predicted"/>